<evidence type="ECO:0000313" key="8">
    <source>
        <dbReference type="Proteomes" id="UP001209878"/>
    </source>
</evidence>
<dbReference type="GO" id="GO:0000209">
    <property type="term" value="P:protein polyubiquitination"/>
    <property type="evidence" value="ECO:0007669"/>
    <property type="project" value="TreeGrafter"/>
</dbReference>
<feature type="repeat" description="NHL" evidence="5">
    <location>
        <begin position="253"/>
        <end position="296"/>
    </location>
</feature>
<comment type="caution">
    <text evidence="7">The sequence shown here is derived from an EMBL/GenBank/DDBJ whole genome shotgun (WGS) entry which is preliminary data.</text>
</comment>
<dbReference type="AlphaFoldDB" id="A0AAD9P5D5"/>
<dbReference type="Gene3D" id="2.120.10.30">
    <property type="entry name" value="TolB, C-terminal domain"/>
    <property type="match status" value="2"/>
</dbReference>
<keyword evidence="1" id="KW-0677">Repeat</keyword>
<reference evidence="7" key="1">
    <citation type="journal article" date="2023" name="Mol. Biol. Evol.">
        <title>Third-Generation Sequencing Reveals the Adaptive Role of the Epigenome in Three Deep-Sea Polychaetes.</title>
        <authorList>
            <person name="Perez M."/>
            <person name="Aroh O."/>
            <person name="Sun Y."/>
            <person name="Lan Y."/>
            <person name="Juniper S.K."/>
            <person name="Young C.R."/>
            <person name="Angers B."/>
            <person name="Qian P.Y."/>
        </authorList>
    </citation>
    <scope>NUCLEOTIDE SEQUENCE</scope>
    <source>
        <strain evidence="7">R07B-5</strain>
    </source>
</reference>
<dbReference type="InterPro" id="IPR001258">
    <property type="entry name" value="NHL_repeat"/>
</dbReference>
<dbReference type="InterPro" id="IPR050952">
    <property type="entry name" value="TRIM-NHL_E3_ligases"/>
</dbReference>
<feature type="domain" description="RING-type" evidence="6">
    <location>
        <begin position="12"/>
        <end position="56"/>
    </location>
</feature>
<dbReference type="GO" id="GO:0061630">
    <property type="term" value="F:ubiquitin protein ligase activity"/>
    <property type="evidence" value="ECO:0007669"/>
    <property type="project" value="TreeGrafter"/>
</dbReference>
<keyword evidence="3" id="KW-0862">Zinc</keyword>
<evidence type="ECO:0000259" key="6">
    <source>
        <dbReference type="PROSITE" id="PS50089"/>
    </source>
</evidence>
<protein>
    <recommendedName>
        <fullName evidence="6">RING-type domain-containing protein</fullName>
    </recommendedName>
</protein>
<dbReference type="Pfam" id="PF01436">
    <property type="entry name" value="NHL"/>
    <property type="match status" value="1"/>
</dbReference>
<sequence length="348" mass="37814">MRGKGASGNSKCCVCDSQPADAGSLACEHGFCHDCFGRYVNGSLAELSTRLRCCVCGACSRLAVETRDETVAMSFGRDFPPRLRRPTALAVRRNTGEFVLVDRASERVLVFDANGLINTDFAYVYDTLPMTGLTVTDDDCIVVPARDRGYRCLSFYTLDGAFLRSTYVATDAVIEGVAVAPGDWLVVADSANACVHLIDDRRRFIRSASVDQQPGDSHRPCLAGVAVNSVGEIIVSDSANDCVRVLDADARWRFSVGCRGERPAQFNCPRGVAVDADDNILVADSRNNRVQELSATGKFRRYVVRYNRGDDVYMSPTDVATRSDGSVAVLMTGVRDSDVGEVRIYAPV</sequence>
<dbReference type="InterPro" id="IPR011042">
    <property type="entry name" value="6-blade_b-propeller_TolB-like"/>
</dbReference>
<name>A0AAD9P5D5_RIDPI</name>
<dbReference type="PANTHER" id="PTHR24104:SF25">
    <property type="entry name" value="PROTEIN LIN-41"/>
    <property type="match status" value="1"/>
</dbReference>
<evidence type="ECO:0000256" key="2">
    <source>
        <dbReference type="ARBA" id="ARBA00022771"/>
    </source>
</evidence>
<dbReference type="SUPFAM" id="SSF101898">
    <property type="entry name" value="NHL repeat"/>
    <property type="match status" value="1"/>
</dbReference>
<accession>A0AAD9P5D5</accession>
<evidence type="ECO:0000256" key="5">
    <source>
        <dbReference type="PROSITE-ProRule" id="PRU00504"/>
    </source>
</evidence>
<organism evidence="7 8">
    <name type="scientific">Ridgeia piscesae</name>
    <name type="common">Tubeworm</name>
    <dbReference type="NCBI Taxonomy" id="27915"/>
    <lineage>
        <taxon>Eukaryota</taxon>
        <taxon>Metazoa</taxon>
        <taxon>Spiralia</taxon>
        <taxon>Lophotrochozoa</taxon>
        <taxon>Annelida</taxon>
        <taxon>Polychaeta</taxon>
        <taxon>Sedentaria</taxon>
        <taxon>Canalipalpata</taxon>
        <taxon>Sabellida</taxon>
        <taxon>Siboglinidae</taxon>
        <taxon>Ridgeia</taxon>
    </lineage>
</organism>
<dbReference type="GO" id="GO:0043161">
    <property type="term" value="P:proteasome-mediated ubiquitin-dependent protein catabolic process"/>
    <property type="evidence" value="ECO:0007669"/>
    <property type="project" value="TreeGrafter"/>
</dbReference>
<dbReference type="PROSITE" id="PS50089">
    <property type="entry name" value="ZF_RING_2"/>
    <property type="match status" value="1"/>
</dbReference>
<keyword evidence="2 4" id="KW-0863">Zinc-finger</keyword>
<dbReference type="EMBL" id="JAODUO010000131">
    <property type="protein sequence ID" value="KAK2188468.1"/>
    <property type="molecule type" value="Genomic_DNA"/>
</dbReference>
<dbReference type="Proteomes" id="UP001209878">
    <property type="component" value="Unassembled WGS sequence"/>
</dbReference>
<evidence type="ECO:0000256" key="3">
    <source>
        <dbReference type="ARBA" id="ARBA00022833"/>
    </source>
</evidence>
<dbReference type="PANTHER" id="PTHR24104">
    <property type="entry name" value="E3 UBIQUITIN-PROTEIN LIGASE NHLRC1-RELATED"/>
    <property type="match status" value="1"/>
</dbReference>
<dbReference type="CDD" id="cd05819">
    <property type="entry name" value="NHL"/>
    <property type="match status" value="1"/>
</dbReference>
<proteinExistence type="predicted"/>
<dbReference type="PROSITE" id="PS51125">
    <property type="entry name" value="NHL"/>
    <property type="match status" value="2"/>
</dbReference>
<evidence type="ECO:0000256" key="1">
    <source>
        <dbReference type="ARBA" id="ARBA00022737"/>
    </source>
</evidence>
<keyword evidence="2 4" id="KW-0479">Metal-binding</keyword>
<keyword evidence="8" id="KW-1185">Reference proteome</keyword>
<evidence type="ECO:0000256" key="4">
    <source>
        <dbReference type="PROSITE-ProRule" id="PRU00175"/>
    </source>
</evidence>
<gene>
    <name evidence="7" type="ORF">NP493_131g02031</name>
</gene>
<evidence type="ECO:0000313" key="7">
    <source>
        <dbReference type="EMBL" id="KAK2188468.1"/>
    </source>
</evidence>
<feature type="repeat" description="NHL" evidence="5">
    <location>
        <begin position="224"/>
        <end position="249"/>
    </location>
</feature>
<dbReference type="GO" id="GO:0008270">
    <property type="term" value="F:zinc ion binding"/>
    <property type="evidence" value="ECO:0007669"/>
    <property type="project" value="UniProtKB-KW"/>
</dbReference>
<dbReference type="InterPro" id="IPR001841">
    <property type="entry name" value="Znf_RING"/>
</dbReference>